<sequence length="128" mass="14016">MGAFRLNTVGDQFLLGNWSAERTGASTSHLPDSLTSPEGCSCWPASSSFSCSVGQRRGGQPGPGSSRRRSVRRKTLSCLSSLASAWAEPEGIRTGRSGVWTWILRSLFSKCFLVKSQNHRHWTFSNHA</sequence>
<reference evidence="2 3" key="1">
    <citation type="journal article" date="2020" name="Nature">
        <title>Six reference-quality genomes reveal evolution of bat adaptations.</title>
        <authorList>
            <person name="Jebb D."/>
            <person name="Huang Z."/>
            <person name="Pippel M."/>
            <person name="Hughes G.M."/>
            <person name="Lavrichenko K."/>
            <person name="Devanna P."/>
            <person name="Winkler S."/>
            <person name="Jermiin L.S."/>
            <person name="Skirmuntt E.C."/>
            <person name="Katzourakis A."/>
            <person name="Burkitt-Gray L."/>
            <person name="Ray D.A."/>
            <person name="Sullivan K.A.M."/>
            <person name="Roscito J.G."/>
            <person name="Kirilenko B.M."/>
            <person name="Davalos L.M."/>
            <person name="Corthals A.P."/>
            <person name="Power M.L."/>
            <person name="Jones G."/>
            <person name="Ransome R.D."/>
            <person name="Dechmann D.K.N."/>
            <person name="Locatelli A.G."/>
            <person name="Puechmaille S.J."/>
            <person name="Fedrigo O."/>
            <person name="Jarvis E.D."/>
            <person name="Hiller M."/>
            <person name="Vernes S.C."/>
            <person name="Myers E.W."/>
            <person name="Teeling E.C."/>
        </authorList>
    </citation>
    <scope>NUCLEOTIDE SEQUENCE [LARGE SCALE GENOMIC DNA]</scope>
    <source>
        <strain evidence="2">MPipKuh1</strain>
        <tissue evidence="2">Flight muscle</tissue>
    </source>
</reference>
<dbReference type="EMBL" id="JACAGB010000068">
    <property type="protein sequence ID" value="KAF6277194.1"/>
    <property type="molecule type" value="Genomic_DNA"/>
</dbReference>
<comment type="caution">
    <text evidence="2">The sequence shown here is derived from an EMBL/GenBank/DDBJ whole genome shotgun (WGS) entry which is preliminary data.</text>
</comment>
<evidence type="ECO:0000256" key="1">
    <source>
        <dbReference type="SAM" id="MobiDB-lite"/>
    </source>
</evidence>
<dbReference type="Proteomes" id="UP000558488">
    <property type="component" value="Unassembled WGS sequence"/>
</dbReference>
<evidence type="ECO:0000313" key="2">
    <source>
        <dbReference type="EMBL" id="KAF6277194.1"/>
    </source>
</evidence>
<dbReference type="AlphaFoldDB" id="A0A7J7RMN6"/>
<feature type="region of interest" description="Disordered" evidence="1">
    <location>
        <begin position="51"/>
        <end position="72"/>
    </location>
</feature>
<proteinExistence type="predicted"/>
<keyword evidence="3" id="KW-1185">Reference proteome</keyword>
<protein>
    <submittedName>
        <fullName evidence="2">Uncharacterized protein</fullName>
    </submittedName>
</protein>
<gene>
    <name evidence="2" type="ORF">mPipKuh1_010409</name>
</gene>
<name>A0A7J7RMN6_PIPKU</name>
<organism evidence="2 3">
    <name type="scientific">Pipistrellus kuhlii</name>
    <name type="common">Kuhl's pipistrelle</name>
    <dbReference type="NCBI Taxonomy" id="59472"/>
    <lineage>
        <taxon>Eukaryota</taxon>
        <taxon>Metazoa</taxon>
        <taxon>Chordata</taxon>
        <taxon>Craniata</taxon>
        <taxon>Vertebrata</taxon>
        <taxon>Euteleostomi</taxon>
        <taxon>Mammalia</taxon>
        <taxon>Eutheria</taxon>
        <taxon>Laurasiatheria</taxon>
        <taxon>Chiroptera</taxon>
        <taxon>Yangochiroptera</taxon>
        <taxon>Vespertilionidae</taxon>
        <taxon>Pipistrellus</taxon>
    </lineage>
</organism>
<accession>A0A7J7RMN6</accession>
<evidence type="ECO:0000313" key="3">
    <source>
        <dbReference type="Proteomes" id="UP000558488"/>
    </source>
</evidence>